<dbReference type="GO" id="GO:0003988">
    <property type="term" value="F:acetyl-CoA C-acyltransferase activity"/>
    <property type="evidence" value="ECO:0007669"/>
    <property type="project" value="UniProtKB-EC"/>
</dbReference>
<dbReference type="PIRSF" id="PIRSF000429">
    <property type="entry name" value="Ac-CoA_Ac_transf"/>
    <property type="match status" value="1"/>
</dbReference>
<dbReference type="Pfam" id="PF00108">
    <property type="entry name" value="Thiolase_N"/>
    <property type="match status" value="1"/>
</dbReference>
<dbReference type="RefSeq" id="WP_085910727.1">
    <property type="nucleotide sequence ID" value="NZ_AP018920.1"/>
</dbReference>
<dbReference type="Pfam" id="PF22691">
    <property type="entry name" value="Thiolase_C_1"/>
    <property type="match status" value="1"/>
</dbReference>
<gene>
    <name evidence="3" type="primary">fadA_1</name>
    <name evidence="3" type="ORF">BG845_00356</name>
</gene>
<keyword evidence="3" id="KW-0808">Transferase</keyword>
<comment type="caution">
    <text evidence="3">The sequence shown here is derived from an EMBL/GenBank/DDBJ whole genome shotgun (WGS) entry which is preliminary data.</text>
</comment>
<dbReference type="InterPro" id="IPR016039">
    <property type="entry name" value="Thiolase-like"/>
</dbReference>
<evidence type="ECO:0000313" key="4">
    <source>
        <dbReference type="Proteomes" id="UP000194360"/>
    </source>
</evidence>
<dbReference type="STRING" id="2074.BG845_00356"/>
<evidence type="ECO:0000259" key="2">
    <source>
        <dbReference type="Pfam" id="PF22691"/>
    </source>
</evidence>
<organism evidence="3 4">
    <name type="scientific">Pseudonocardia autotrophica</name>
    <name type="common">Amycolata autotrophica</name>
    <name type="synonym">Nocardia autotrophica</name>
    <dbReference type="NCBI Taxonomy" id="2074"/>
    <lineage>
        <taxon>Bacteria</taxon>
        <taxon>Bacillati</taxon>
        <taxon>Actinomycetota</taxon>
        <taxon>Actinomycetes</taxon>
        <taxon>Pseudonocardiales</taxon>
        <taxon>Pseudonocardiaceae</taxon>
        <taxon>Pseudonocardia</taxon>
    </lineage>
</organism>
<dbReference type="PANTHER" id="PTHR42870:SF1">
    <property type="entry name" value="NON-SPECIFIC LIPID-TRANSFER PROTEIN-LIKE 2"/>
    <property type="match status" value="1"/>
</dbReference>
<name>A0A1Y2N9T5_PSEAH</name>
<dbReference type="Gene3D" id="3.40.47.10">
    <property type="match status" value="1"/>
</dbReference>
<dbReference type="InterPro" id="IPR020616">
    <property type="entry name" value="Thiolase_N"/>
</dbReference>
<dbReference type="InterPro" id="IPR002155">
    <property type="entry name" value="Thiolase"/>
</dbReference>
<protein>
    <submittedName>
        <fullName evidence="3">3-ketoacyl-CoA thiolase</fullName>
        <ecNumber evidence="3">2.3.1.16</ecNumber>
    </submittedName>
</protein>
<dbReference type="InterPro" id="IPR055140">
    <property type="entry name" value="Thiolase_C_2"/>
</dbReference>
<dbReference type="EC" id="2.3.1.16" evidence="3"/>
<evidence type="ECO:0000259" key="1">
    <source>
        <dbReference type="Pfam" id="PF00108"/>
    </source>
</evidence>
<keyword evidence="4" id="KW-1185">Reference proteome</keyword>
<keyword evidence="3" id="KW-0012">Acyltransferase</keyword>
<proteinExistence type="predicted"/>
<reference evidence="3 4" key="1">
    <citation type="submission" date="2016-09" db="EMBL/GenBank/DDBJ databases">
        <title>Pseudonocardia autotrophica DSM535, a candidate organism with high potential of specific P450 cytochromes.</title>
        <authorList>
            <person name="Grumaz C."/>
            <person name="Vainshtein Y."/>
            <person name="Kirstahler P."/>
            <person name="Sohn K."/>
        </authorList>
    </citation>
    <scope>NUCLEOTIDE SEQUENCE [LARGE SCALE GENOMIC DNA]</scope>
    <source>
        <strain evidence="3 4">DSM 535</strain>
    </source>
</reference>
<feature type="domain" description="Thiolase C-terminal" evidence="2">
    <location>
        <begin position="266"/>
        <end position="381"/>
    </location>
</feature>
<dbReference type="AlphaFoldDB" id="A0A1Y2N9T5"/>
<dbReference type="PANTHER" id="PTHR42870">
    <property type="entry name" value="ACETYL-COA C-ACETYLTRANSFERASE"/>
    <property type="match status" value="1"/>
</dbReference>
<accession>A0A1Y2N9T5</accession>
<dbReference type="OrthoDB" id="9785768at2"/>
<sequence length="397" mass="40485">MREVVVSGVGMTRFGKHPDRPVSSLVAEATGEALADAGTTAADPAIGAVYYGNVLGGLLQGQESVRGQHAIRATGLSGVPLVNVENACASGATALHQAWLAVASGQAETAVAIGAEKLVVAEKGRAQAALTSALDQERLDEIRDELGSRDTGSVFMDVYARFAAWYQESSGATPEDFAMVAVKNAAHGALNPKAQYGRELTVADVLGARRVTGPLTVPMCAPLSDGAAAVVLTTPERARRDGADPVRLLATALGSGRPGRYGELVPEVARRAFRTAGVEPGEIDVVECHDAAAPAELIVLEQLGLCAEGAAPALLRDGATRIGGRLPVNPSGGLQSKGHPLGATGLAQVVELADQLRGRAGARQVDGARYAVAENAGGYLGPDAAVAAVTVLGGNRT</sequence>
<dbReference type="CDD" id="cd00829">
    <property type="entry name" value="SCP-x_thiolase"/>
    <property type="match status" value="1"/>
</dbReference>
<dbReference type="Proteomes" id="UP000194360">
    <property type="component" value="Unassembled WGS sequence"/>
</dbReference>
<evidence type="ECO:0000313" key="3">
    <source>
        <dbReference type="EMBL" id="OSY44235.1"/>
    </source>
</evidence>
<feature type="domain" description="Thiolase N-terminal" evidence="1">
    <location>
        <begin position="4"/>
        <end position="200"/>
    </location>
</feature>
<dbReference type="SUPFAM" id="SSF53901">
    <property type="entry name" value="Thiolase-like"/>
    <property type="match status" value="1"/>
</dbReference>
<dbReference type="EMBL" id="MIGB01000001">
    <property type="protein sequence ID" value="OSY44235.1"/>
    <property type="molecule type" value="Genomic_DNA"/>
</dbReference>